<dbReference type="InterPro" id="IPR036271">
    <property type="entry name" value="Tet_transcr_reg_TetR-rel_C_sf"/>
</dbReference>
<dbReference type="PRINTS" id="PR00455">
    <property type="entry name" value="HTHTETR"/>
</dbReference>
<comment type="caution">
    <text evidence="6">The sequence shown here is derived from an EMBL/GenBank/DDBJ whole genome shotgun (WGS) entry which is preliminary data.</text>
</comment>
<dbReference type="SUPFAM" id="SSF48498">
    <property type="entry name" value="Tetracyclin repressor-like, C-terminal domain"/>
    <property type="match status" value="1"/>
</dbReference>
<reference evidence="6 7" key="1">
    <citation type="submission" date="2018-06" db="EMBL/GenBank/DDBJ databases">
        <title>Genomic Encyclopedia of Archaeal and Bacterial Type Strains, Phase II (KMG-II): from individual species to whole genera.</title>
        <authorList>
            <person name="Goeker M."/>
        </authorList>
    </citation>
    <scope>NUCLEOTIDE SEQUENCE [LARGE SCALE GENOMIC DNA]</scope>
    <source>
        <strain evidence="6 7">T4</strain>
    </source>
</reference>
<feature type="domain" description="HTH tetR-type" evidence="5">
    <location>
        <begin position="21"/>
        <end position="81"/>
    </location>
</feature>
<keyword evidence="1" id="KW-0805">Transcription regulation</keyword>
<dbReference type="Proteomes" id="UP000248917">
    <property type="component" value="Unassembled WGS sequence"/>
</dbReference>
<keyword evidence="2 4" id="KW-0238">DNA-binding</keyword>
<keyword evidence="3" id="KW-0804">Transcription</keyword>
<dbReference type="PANTHER" id="PTHR30055">
    <property type="entry name" value="HTH-TYPE TRANSCRIPTIONAL REGULATOR RUTR"/>
    <property type="match status" value="1"/>
</dbReference>
<evidence type="ECO:0000259" key="5">
    <source>
        <dbReference type="PROSITE" id="PS50977"/>
    </source>
</evidence>
<dbReference type="PROSITE" id="PS50977">
    <property type="entry name" value="HTH_TETR_2"/>
    <property type="match status" value="1"/>
</dbReference>
<dbReference type="AlphaFoldDB" id="A0A326RJ82"/>
<dbReference type="Gene3D" id="1.10.357.10">
    <property type="entry name" value="Tetracycline Repressor, domain 2"/>
    <property type="match status" value="1"/>
</dbReference>
<gene>
    <name evidence="6" type="ORF">CLV31_1218</name>
</gene>
<dbReference type="InterPro" id="IPR050109">
    <property type="entry name" value="HTH-type_TetR-like_transc_reg"/>
</dbReference>
<proteinExistence type="predicted"/>
<dbReference type="PANTHER" id="PTHR30055:SF234">
    <property type="entry name" value="HTH-TYPE TRANSCRIPTIONAL REGULATOR BETI"/>
    <property type="match status" value="1"/>
</dbReference>
<dbReference type="EMBL" id="QKTX01000021">
    <property type="protein sequence ID" value="PZV77136.1"/>
    <property type="molecule type" value="Genomic_DNA"/>
</dbReference>
<name>A0A326RJ82_9BACT</name>
<evidence type="ECO:0000313" key="6">
    <source>
        <dbReference type="EMBL" id="PZV77136.1"/>
    </source>
</evidence>
<dbReference type="SUPFAM" id="SSF46689">
    <property type="entry name" value="Homeodomain-like"/>
    <property type="match status" value="1"/>
</dbReference>
<dbReference type="GO" id="GO:0000976">
    <property type="term" value="F:transcription cis-regulatory region binding"/>
    <property type="evidence" value="ECO:0007669"/>
    <property type="project" value="TreeGrafter"/>
</dbReference>
<evidence type="ECO:0000256" key="1">
    <source>
        <dbReference type="ARBA" id="ARBA00023015"/>
    </source>
</evidence>
<evidence type="ECO:0000256" key="2">
    <source>
        <dbReference type="ARBA" id="ARBA00023125"/>
    </source>
</evidence>
<evidence type="ECO:0000256" key="4">
    <source>
        <dbReference type="PROSITE-ProRule" id="PRU00335"/>
    </source>
</evidence>
<dbReference type="GO" id="GO:0003700">
    <property type="term" value="F:DNA-binding transcription factor activity"/>
    <property type="evidence" value="ECO:0007669"/>
    <property type="project" value="TreeGrafter"/>
</dbReference>
<feature type="DNA-binding region" description="H-T-H motif" evidence="4">
    <location>
        <begin position="44"/>
        <end position="63"/>
    </location>
</feature>
<evidence type="ECO:0000313" key="7">
    <source>
        <dbReference type="Proteomes" id="UP000248917"/>
    </source>
</evidence>
<dbReference type="InterPro" id="IPR001647">
    <property type="entry name" value="HTH_TetR"/>
</dbReference>
<keyword evidence="7" id="KW-1185">Reference proteome</keyword>
<organism evidence="6 7">
    <name type="scientific">Algoriphagus aquaeductus</name>
    <dbReference type="NCBI Taxonomy" id="475299"/>
    <lineage>
        <taxon>Bacteria</taxon>
        <taxon>Pseudomonadati</taxon>
        <taxon>Bacteroidota</taxon>
        <taxon>Cytophagia</taxon>
        <taxon>Cytophagales</taxon>
        <taxon>Cyclobacteriaceae</taxon>
        <taxon>Algoriphagus</taxon>
    </lineage>
</organism>
<evidence type="ECO:0000256" key="3">
    <source>
        <dbReference type="ARBA" id="ARBA00023163"/>
    </source>
</evidence>
<dbReference type="Pfam" id="PF00440">
    <property type="entry name" value="TetR_N"/>
    <property type="match status" value="1"/>
</dbReference>
<accession>A0A326RJ82</accession>
<protein>
    <submittedName>
        <fullName evidence="6">TetR family transcriptional regulator</fullName>
    </submittedName>
</protein>
<dbReference type="InterPro" id="IPR009057">
    <property type="entry name" value="Homeodomain-like_sf"/>
</dbReference>
<sequence>METLNQSKVSIVLFPNSREALETRERILEIATEQFARFGVRAITMEDIARQAGISKKTIYQEFSDKRDLVRAVFSNILDEDRKRLTFILESEDGVIEHLVQTSKMMRERLSSINPMVILEVQKYFPESWKMFEEFKECIIQMDLVNVLEKGKELGYFRPEIDSQILAKVRMNQITSAFDPANFTNPEYNFVEEQLVLMDHFLHGIFTEKGRQAYQSQKELLN</sequence>